<dbReference type="OrthoDB" id="9799666at2"/>
<name>A0A7V7KW48_9GAMM</name>
<feature type="transmembrane region" description="Helical" evidence="1">
    <location>
        <begin position="86"/>
        <end position="109"/>
    </location>
</feature>
<dbReference type="PANTHER" id="PTHR36435:SF1">
    <property type="entry name" value="CAAX AMINO TERMINAL PROTEASE FAMILY PROTEIN"/>
    <property type="match status" value="1"/>
</dbReference>
<dbReference type="GO" id="GO:0004175">
    <property type="term" value="F:endopeptidase activity"/>
    <property type="evidence" value="ECO:0007669"/>
    <property type="project" value="UniProtKB-ARBA"/>
</dbReference>
<dbReference type="GO" id="GO:0008237">
    <property type="term" value="F:metallopeptidase activity"/>
    <property type="evidence" value="ECO:0007669"/>
    <property type="project" value="UniProtKB-KW"/>
</dbReference>
<keyword evidence="4" id="KW-1185">Reference proteome</keyword>
<evidence type="ECO:0000313" key="4">
    <source>
        <dbReference type="Proteomes" id="UP000463138"/>
    </source>
</evidence>
<dbReference type="GO" id="GO:0080120">
    <property type="term" value="P:CAAX-box protein maturation"/>
    <property type="evidence" value="ECO:0007669"/>
    <property type="project" value="UniProtKB-ARBA"/>
</dbReference>
<protein>
    <submittedName>
        <fullName evidence="3">CPBP family intramembrane metalloprotease</fullName>
    </submittedName>
</protein>
<feature type="transmembrane region" description="Helical" evidence="1">
    <location>
        <begin position="202"/>
        <end position="218"/>
    </location>
</feature>
<keyword evidence="3" id="KW-0482">Metalloprotease</keyword>
<dbReference type="PANTHER" id="PTHR36435">
    <property type="entry name" value="SLR1288 PROTEIN"/>
    <property type="match status" value="1"/>
</dbReference>
<keyword evidence="1" id="KW-1133">Transmembrane helix</keyword>
<keyword evidence="3" id="KW-0645">Protease</keyword>
<feature type="transmembrane region" description="Helical" evidence="1">
    <location>
        <begin position="179"/>
        <end position="196"/>
    </location>
</feature>
<dbReference type="InterPro" id="IPR003675">
    <property type="entry name" value="Rce1/LyrA-like_dom"/>
</dbReference>
<keyword evidence="1" id="KW-0472">Membrane</keyword>
<feature type="domain" description="CAAX prenyl protease 2/Lysostaphin resistance protein A-like" evidence="2">
    <location>
        <begin position="148"/>
        <end position="237"/>
    </location>
</feature>
<dbReference type="GO" id="GO:0006508">
    <property type="term" value="P:proteolysis"/>
    <property type="evidence" value="ECO:0007669"/>
    <property type="project" value="UniProtKB-KW"/>
</dbReference>
<feature type="transmembrane region" description="Helical" evidence="1">
    <location>
        <begin position="148"/>
        <end position="167"/>
    </location>
</feature>
<sequence>MKHHLALPADSRHALDDALILARLAIAYALLALFSHHAAALLMQLSGIRWHIDTQFLLLDALFAGLVILGSLIIAWLLSPRQPMPWLWGAGLSLPGLLLACLFAVAMVLGADPLASWLDIRLPIALEPDAPNRPQAITPLLDLPWPRLIAGLLIAILWVPFAEEVVFRGWLFKSLQRTRPGIWLALPVTTLIFALMHSFYSPGGVLVIALLGALLGWLRWKYDQLILCIAAHALYNGLTLLFVALE</sequence>
<evidence type="ECO:0000313" key="3">
    <source>
        <dbReference type="EMBL" id="KAA0693436.1"/>
    </source>
</evidence>
<feature type="transmembrane region" description="Helical" evidence="1">
    <location>
        <begin position="225"/>
        <end position="245"/>
    </location>
</feature>
<dbReference type="Proteomes" id="UP000463138">
    <property type="component" value="Unassembled WGS sequence"/>
</dbReference>
<keyword evidence="3" id="KW-0378">Hydrolase</keyword>
<dbReference type="AlphaFoldDB" id="A0A7V7KW48"/>
<proteinExistence type="predicted"/>
<evidence type="ECO:0000259" key="2">
    <source>
        <dbReference type="Pfam" id="PF02517"/>
    </source>
</evidence>
<gene>
    <name evidence="3" type="ORF">DT594_13645</name>
</gene>
<feature type="transmembrane region" description="Helical" evidence="1">
    <location>
        <begin position="20"/>
        <end position="44"/>
    </location>
</feature>
<dbReference type="InterPro" id="IPR052710">
    <property type="entry name" value="CAAX_protease"/>
</dbReference>
<dbReference type="RefSeq" id="WP_149333193.1">
    <property type="nucleotide sequence ID" value="NZ_QOVF01000004.1"/>
</dbReference>
<reference evidence="3 4" key="1">
    <citation type="submission" date="2018-07" db="EMBL/GenBank/DDBJ databases">
        <title>Pseudomonas laoshanensis sp. nov., isolated from soil.</title>
        <authorList>
            <person name="Sun J."/>
            <person name="Yu L."/>
            <person name="Wang M."/>
            <person name="Zhang C."/>
        </authorList>
    </citation>
    <scope>NUCLEOTIDE SEQUENCE [LARGE SCALE GENOMIC DNA]</scope>
    <source>
        <strain evidence="3 4">Y22</strain>
    </source>
</reference>
<dbReference type="EMBL" id="QOVF01000004">
    <property type="protein sequence ID" value="KAA0693436.1"/>
    <property type="molecule type" value="Genomic_DNA"/>
</dbReference>
<keyword evidence="1" id="KW-0812">Transmembrane</keyword>
<dbReference type="Pfam" id="PF02517">
    <property type="entry name" value="Rce1-like"/>
    <property type="match status" value="1"/>
</dbReference>
<organism evidence="3 4">
    <name type="scientific">Halopseudomonas laoshanensis</name>
    <dbReference type="NCBI Taxonomy" id="2268758"/>
    <lineage>
        <taxon>Bacteria</taxon>
        <taxon>Pseudomonadati</taxon>
        <taxon>Pseudomonadota</taxon>
        <taxon>Gammaproteobacteria</taxon>
        <taxon>Pseudomonadales</taxon>
        <taxon>Pseudomonadaceae</taxon>
        <taxon>Halopseudomonas</taxon>
    </lineage>
</organism>
<comment type="caution">
    <text evidence="3">The sequence shown here is derived from an EMBL/GenBank/DDBJ whole genome shotgun (WGS) entry which is preliminary data.</text>
</comment>
<accession>A0A7V7KW48</accession>
<feature type="transmembrane region" description="Helical" evidence="1">
    <location>
        <begin position="56"/>
        <end position="79"/>
    </location>
</feature>
<evidence type="ECO:0000256" key="1">
    <source>
        <dbReference type="SAM" id="Phobius"/>
    </source>
</evidence>